<accession>A0A225VIY4</accession>
<reference evidence="3" key="1">
    <citation type="submission" date="2017-03" db="EMBL/GenBank/DDBJ databases">
        <title>Phytopthora megakarya and P. palmivora, two closely related causual agents of cacao black pod achieved similar genome size and gene model numbers by different mechanisms.</title>
        <authorList>
            <person name="Ali S."/>
            <person name="Shao J."/>
            <person name="Larry D.J."/>
            <person name="Kronmiller B."/>
            <person name="Shen D."/>
            <person name="Strem M.D."/>
            <person name="Melnick R.L."/>
            <person name="Guiltinan M.J."/>
            <person name="Tyler B.M."/>
            <person name="Meinhardt L.W."/>
            <person name="Bailey B.A."/>
        </authorList>
    </citation>
    <scope>NUCLEOTIDE SEQUENCE [LARGE SCALE GENOMIC DNA]</scope>
    <source>
        <strain evidence="3">zdho120</strain>
    </source>
</reference>
<evidence type="ECO:0000256" key="1">
    <source>
        <dbReference type="SAM" id="MobiDB-lite"/>
    </source>
</evidence>
<dbReference type="EMBL" id="NBNE01004813">
    <property type="protein sequence ID" value="OWZ04717.1"/>
    <property type="molecule type" value="Genomic_DNA"/>
</dbReference>
<dbReference type="Proteomes" id="UP000198211">
    <property type="component" value="Unassembled WGS sequence"/>
</dbReference>
<dbReference type="AlphaFoldDB" id="A0A225VIY4"/>
<organism evidence="2 3">
    <name type="scientific">Phytophthora megakarya</name>
    <dbReference type="NCBI Taxonomy" id="4795"/>
    <lineage>
        <taxon>Eukaryota</taxon>
        <taxon>Sar</taxon>
        <taxon>Stramenopiles</taxon>
        <taxon>Oomycota</taxon>
        <taxon>Peronosporomycetes</taxon>
        <taxon>Peronosporales</taxon>
        <taxon>Peronosporaceae</taxon>
        <taxon>Phytophthora</taxon>
    </lineage>
</organism>
<comment type="caution">
    <text evidence="2">The sequence shown here is derived from an EMBL/GenBank/DDBJ whole genome shotgun (WGS) entry which is preliminary data.</text>
</comment>
<evidence type="ECO:0000313" key="3">
    <source>
        <dbReference type="Proteomes" id="UP000198211"/>
    </source>
</evidence>
<protein>
    <submittedName>
        <fullName evidence="2">Uncharacterized protein</fullName>
    </submittedName>
</protein>
<feature type="compositionally biased region" description="Basic and acidic residues" evidence="1">
    <location>
        <begin position="127"/>
        <end position="137"/>
    </location>
</feature>
<proteinExistence type="predicted"/>
<evidence type="ECO:0000313" key="2">
    <source>
        <dbReference type="EMBL" id="OWZ04717.1"/>
    </source>
</evidence>
<sequence>MNLFLNGLSDSIMKQKFLRKRLSDLNAAIQEVFLEWELKDKHSACSKSANNRLNNTMVKMETPQQADSGKQSLPTIRRLNYGGKIASNSSKSVKNCSFAGEGHTESRIVGLIFPKNTQMQKPRRKKDFHDVGAHDSG</sequence>
<keyword evidence="3" id="KW-1185">Reference proteome</keyword>
<name>A0A225VIY4_9STRA</name>
<gene>
    <name evidence="2" type="ORF">PHMEG_00023337</name>
</gene>
<feature type="region of interest" description="Disordered" evidence="1">
    <location>
        <begin position="112"/>
        <end position="137"/>
    </location>
</feature>